<dbReference type="PANTHER" id="PTHR34220">
    <property type="entry name" value="SENSOR HISTIDINE KINASE YPDA"/>
    <property type="match status" value="1"/>
</dbReference>
<dbReference type="Pfam" id="PF06580">
    <property type="entry name" value="His_kinase"/>
    <property type="match status" value="1"/>
</dbReference>
<sequence>MIASFCVLWILIGCIFLLFCKQTITDIQRENIRYMTQLNENINTLLTTILTSADQLKSIQMYDEKYKSILRENNRELPIHQRWENIQYMERAMKHAVEFNPNIIRATIIAEDETYSTLGYVSDEYRSRIVDIAEKTQLDSIGKTVYLEVFEEEIDLLKYGVVTMLSYLYDYSTKRYLGLLAVDINFSTICEVLDDGAKKADSTGIAVLNDHGLIYQSPSSKMSLNDDPESLERFRNQTRNFLMGNDTFQRIKIDQGYYLLTAIQNDTSGWSIIQYQSENALYENAFNSMRDILYLMIGLAVVFLVVSYLLAYFISQPLKVIDDTISKSKNGHLELIPDNTATYENDVGRLIQNYNEMVICINESKEKEIASEIAKQKLRMQMLRYQINPHFLYNTLNTIHSIGCIEGIDSVCQVAGSLSRIMRYNVKGGEIVQVSQELQNARDYLAIQMIRFQDMFTVEFFVQEGLESMSMLKFLLQPMLENAINHGLKNVRTGGKIGINVFSEKDDLKIVIWDNGNQMSEQDVTYWNHILESENASYVPGDEFDEAEWETIGLRNVNARIKGFYGSDYGVHIEKKNGNTEVYLDLKRIDSERS</sequence>
<organism evidence="3 4">
    <name type="scientific">Blautia ammoniilytica</name>
    <dbReference type="NCBI Taxonomy" id="2981782"/>
    <lineage>
        <taxon>Bacteria</taxon>
        <taxon>Bacillati</taxon>
        <taxon>Bacillota</taxon>
        <taxon>Clostridia</taxon>
        <taxon>Lachnospirales</taxon>
        <taxon>Lachnospiraceae</taxon>
        <taxon>Blautia</taxon>
    </lineage>
</organism>
<dbReference type="GO" id="GO:0016301">
    <property type="term" value="F:kinase activity"/>
    <property type="evidence" value="ECO:0007669"/>
    <property type="project" value="UniProtKB-KW"/>
</dbReference>
<dbReference type="PANTHER" id="PTHR34220:SF9">
    <property type="entry name" value="SIGNAL TRANSDUCTION HISTIDINE KINASE INTERNAL REGION DOMAIN-CONTAINING PROTEIN"/>
    <property type="match status" value="1"/>
</dbReference>
<gene>
    <name evidence="3" type="ORF">OCV61_18260</name>
</gene>
<keyword evidence="3" id="KW-0418">Kinase</keyword>
<dbReference type="InterPro" id="IPR010559">
    <property type="entry name" value="Sig_transdc_His_kin_internal"/>
</dbReference>
<comment type="caution">
    <text evidence="3">The sequence shown here is derived from an EMBL/GenBank/DDBJ whole genome shotgun (WGS) entry which is preliminary data.</text>
</comment>
<keyword evidence="1" id="KW-0472">Membrane</keyword>
<evidence type="ECO:0000259" key="2">
    <source>
        <dbReference type="Pfam" id="PF06580"/>
    </source>
</evidence>
<evidence type="ECO:0000313" key="4">
    <source>
        <dbReference type="Proteomes" id="UP001652409"/>
    </source>
</evidence>
<evidence type="ECO:0000313" key="3">
    <source>
        <dbReference type="EMBL" id="MCU6767301.1"/>
    </source>
</evidence>
<protein>
    <submittedName>
        <fullName evidence="3">Histidine kinase</fullName>
    </submittedName>
</protein>
<keyword evidence="1" id="KW-1133">Transmembrane helix</keyword>
<dbReference type="Gene3D" id="6.10.340.10">
    <property type="match status" value="1"/>
</dbReference>
<dbReference type="InterPro" id="IPR050640">
    <property type="entry name" value="Bact_2-comp_sensor_kinase"/>
</dbReference>
<reference evidence="3 4" key="1">
    <citation type="journal article" date="2021" name="ISME Commun">
        <title>Automated analysis of genomic sequences facilitates high-throughput and comprehensive description of bacteria.</title>
        <authorList>
            <person name="Hitch T.C.A."/>
        </authorList>
    </citation>
    <scope>NUCLEOTIDE SEQUENCE [LARGE SCALE GENOMIC DNA]</scope>
    <source>
        <strain evidence="3 4">Sanger_23</strain>
    </source>
</reference>
<dbReference type="SUPFAM" id="SSF55874">
    <property type="entry name" value="ATPase domain of HSP90 chaperone/DNA topoisomerase II/histidine kinase"/>
    <property type="match status" value="1"/>
</dbReference>
<dbReference type="Gene3D" id="3.30.565.10">
    <property type="entry name" value="Histidine kinase-like ATPase, C-terminal domain"/>
    <property type="match status" value="1"/>
</dbReference>
<feature type="transmembrane region" description="Helical" evidence="1">
    <location>
        <begin position="292"/>
        <end position="314"/>
    </location>
</feature>
<evidence type="ECO:0000256" key="1">
    <source>
        <dbReference type="SAM" id="Phobius"/>
    </source>
</evidence>
<dbReference type="EMBL" id="JAOQJL010000070">
    <property type="protein sequence ID" value="MCU6767301.1"/>
    <property type="molecule type" value="Genomic_DNA"/>
</dbReference>
<proteinExistence type="predicted"/>
<dbReference type="Proteomes" id="UP001652409">
    <property type="component" value="Unassembled WGS sequence"/>
</dbReference>
<accession>A0ABT2TYJ4</accession>
<feature type="domain" description="Signal transduction histidine kinase internal region" evidence="2">
    <location>
        <begin position="379"/>
        <end position="455"/>
    </location>
</feature>
<name>A0ABT2TYJ4_9FIRM</name>
<dbReference type="InterPro" id="IPR036890">
    <property type="entry name" value="HATPase_C_sf"/>
</dbReference>
<keyword evidence="4" id="KW-1185">Reference proteome</keyword>
<keyword evidence="1" id="KW-0812">Transmembrane</keyword>
<dbReference type="RefSeq" id="WP_158422936.1">
    <property type="nucleotide sequence ID" value="NZ_JAOQJL010000070.1"/>
</dbReference>
<keyword evidence="3" id="KW-0808">Transferase</keyword>